<dbReference type="Pfam" id="PF00582">
    <property type="entry name" value="Usp"/>
    <property type="match status" value="1"/>
</dbReference>
<dbReference type="VEuPathDB" id="FungiDB:SAPIO_CDS8108"/>
<feature type="domain" description="UspA" evidence="2">
    <location>
        <begin position="587"/>
        <end position="683"/>
    </location>
</feature>
<dbReference type="PRINTS" id="PR01438">
    <property type="entry name" value="UNVRSLSTRESS"/>
</dbReference>
<dbReference type="GeneID" id="27727180"/>
<dbReference type="InterPro" id="IPR006015">
    <property type="entry name" value="Universal_stress_UspA"/>
</dbReference>
<feature type="compositionally biased region" description="Basic and acidic residues" evidence="1">
    <location>
        <begin position="520"/>
        <end position="537"/>
    </location>
</feature>
<dbReference type="CDD" id="cd23659">
    <property type="entry name" value="USP_At3g01520-like"/>
    <property type="match status" value="1"/>
</dbReference>
<comment type="caution">
    <text evidence="3">The sequence shown here is derived from an EMBL/GenBank/DDBJ whole genome shotgun (WGS) entry which is preliminary data.</text>
</comment>
<dbReference type="OrthoDB" id="992776at2759"/>
<feature type="region of interest" description="Disordered" evidence="1">
    <location>
        <begin position="28"/>
        <end position="164"/>
    </location>
</feature>
<proteinExistence type="predicted"/>
<dbReference type="Gene3D" id="3.40.50.620">
    <property type="entry name" value="HUPs"/>
    <property type="match status" value="1"/>
</dbReference>
<dbReference type="HOGENOM" id="CLU_015980_0_0_1"/>
<dbReference type="OMA" id="CKNPRHL"/>
<dbReference type="RefSeq" id="XP_016640079.1">
    <property type="nucleotide sequence ID" value="XM_016789816.1"/>
</dbReference>
<feature type="region of interest" description="Disordered" evidence="1">
    <location>
        <begin position="519"/>
        <end position="550"/>
    </location>
</feature>
<evidence type="ECO:0000313" key="3">
    <source>
        <dbReference type="EMBL" id="KEZ40280.1"/>
    </source>
</evidence>
<name>A0A084FYW8_PSEDA</name>
<evidence type="ECO:0000259" key="2">
    <source>
        <dbReference type="Pfam" id="PF00582"/>
    </source>
</evidence>
<evidence type="ECO:0000313" key="4">
    <source>
        <dbReference type="Proteomes" id="UP000028545"/>
    </source>
</evidence>
<dbReference type="KEGG" id="sapo:SAPIO_CDS8108"/>
<dbReference type="Proteomes" id="UP000028545">
    <property type="component" value="Unassembled WGS sequence"/>
</dbReference>
<feature type="compositionally biased region" description="Polar residues" evidence="1">
    <location>
        <begin position="223"/>
        <end position="234"/>
    </location>
</feature>
<keyword evidence="4" id="KW-1185">Reference proteome</keyword>
<dbReference type="PANTHER" id="PTHR46100:SF4">
    <property type="entry name" value="USPA DOMAIN-CONTAINING PROTEIN"/>
    <property type="match status" value="1"/>
</dbReference>
<feature type="compositionally biased region" description="Basic and acidic residues" evidence="1">
    <location>
        <begin position="309"/>
        <end position="324"/>
    </location>
</feature>
<gene>
    <name evidence="3" type="ORF">SAPIO_CDS8108</name>
</gene>
<feature type="region of interest" description="Disordered" evidence="1">
    <location>
        <begin position="692"/>
        <end position="715"/>
    </location>
</feature>
<feature type="compositionally biased region" description="Polar residues" evidence="1">
    <location>
        <begin position="389"/>
        <end position="403"/>
    </location>
</feature>
<feature type="compositionally biased region" description="Polar residues" evidence="1">
    <location>
        <begin position="573"/>
        <end position="589"/>
    </location>
</feature>
<sequence>MASQHTMSLEAAMDEERLAILEILERQAAAKAAPQTVRRSASPMTSPRSPIRSMLDVGPESSPTRKGTPPPVKYRSLLDIGPAPPKTQPPVRSMLGPDTAAPPSPGYPPSVRSSISEATNATGSSGGTASGTSPRPTSETPRYPDSSSRRHVSPHRTNLADYQFSDIITSQIGQSLPMPKRNQQGGRTLTSPLAQVTSHPQPVLPQGHEPLRHSISGSIPRRGNQSRSPHSQRSVRGPSPPAALLPEKPKSKVAMLDSGYEVDLSKAYKNLSDASLLASHGPLAHLALQKASQQEDGEGPLIKAYVGPDGERLDDSSSDETHTDADDEEDHRGRNTAPRIVYGSEELMPSDPTREPKSLLAAAEEERKQLSAVYKVRSLFDDDEDTKKSGSNGSERTTRQGRLSASKERVIPSSTVNSANNSENEIERDEIRKAQEMSVKLTDVFSTPETNRSVRVIYRGEFTKVVTAAVEEHKKLRKYLVATDLSDHSQHALEWAVGTVLRDGDTLVAVCCLSEEAAEGENKLGGDDNNDSGKKDNNSLAAPVPLTQHRSSSISLLTSALGGRDSPYGGNGSSAAGDSTSNVSTSSATKEQDRLEAERQEVVEQITAKVSRLLRRTKLQVRVIVEVLHCKNPKHLVLEMIDLIKPTLVILGSRGRSSIKGVILGSFSNYLVTKSSVPVMVARKRLPKKKTRGPIKQINNLSNPAGRSLASAKID</sequence>
<feature type="compositionally biased region" description="Polar residues" evidence="1">
    <location>
        <begin position="37"/>
        <end position="48"/>
    </location>
</feature>
<organism evidence="3 4">
    <name type="scientific">Pseudallescheria apiosperma</name>
    <name type="common">Scedosporium apiospermum</name>
    <dbReference type="NCBI Taxonomy" id="563466"/>
    <lineage>
        <taxon>Eukaryota</taxon>
        <taxon>Fungi</taxon>
        <taxon>Dikarya</taxon>
        <taxon>Ascomycota</taxon>
        <taxon>Pezizomycotina</taxon>
        <taxon>Sordariomycetes</taxon>
        <taxon>Hypocreomycetidae</taxon>
        <taxon>Microascales</taxon>
        <taxon>Microascaceae</taxon>
        <taxon>Scedosporium</taxon>
    </lineage>
</organism>
<accession>A0A084FYW8</accession>
<protein>
    <recommendedName>
        <fullName evidence="2">UspA domain-containing protein</fullName>
    </recommendedName>
</protein>
<dbReference type="AlphaFoldDB" id="A0A084FYW8"/>
<feature type="region of interest" description="Disordered" evidence="1">
    <location>
        <begin position="567"/>
        <end position="596"/>
    </location>
</feature>
<feature type="region of interest" description="Disordered" evidence="1">
    <location>
        <begin position="290"/>
        <end position="358"/>
    </location>
</feature>
<evidence type="ECO:0000256" key="1">
    <source>
        <dbReference type="SAM" id="MobiDB-lite"/>
    </source>
</evidence>
<feature type="region of interest" description="Disordered" evidence="1">
    <location>
        <begin position="382"/>
        <end position="407"/>
    </location>
</feature>
<dbReference type="SUPFAM" id="SSF52402">
    <property type="entry name" value="Adenine nucleotide alpha hydrolases-like"/>
    <property type="match status" value="1"/>
</dbReference>
<dbReference type="InterPro" id="IPR014729">
    <property type="entry name" value="Rossmann-like_a/b/a_fold"/>
</dbReference>
<dbReference type="InterPro" id="IPR006016">
    <property type="entry name" value="UspA"/>
</dbReference>
<reference evidence="3 4" key="1">
    <citation type="journal article" date="2014" name="Genome Announc.">
        <title>Draft genome sequence of the pathogenic fungus Scedosporium apiospermum.</title>
        <authorList>
            <person name="Vandeputte P."/>
            <person name="Ghamrawi S."/>
            <person name="Rechenmann M."/>
            <person name="Iltis A."/>
            <person name="Giraud S."/>
            <person name="Fleury M."/>
            <person name="Thornton C."/>
            <person name="Delhaes L."/>
            <person name="Meyer W."/>
            <person name="Papon N."/>
            <person name="Bouchara J.P."/>
        </authorList>
    </citation>
    <scope>NUCLEOTIDE SEQUENCE [LARGE SCALE GENOMIC DNA]</scope>
    <source>
        <strain evidence="3 4">IHEM 14462</strain>
    </source>
</reference>
<dbReference type="PANTHER" id="PTHR46100">
    <property type="entry name" value="IMP2'P"/>
    <property type="match status" value="1"/>
</dbReference>
<feature type="region of interest" description="Disordered" evidence="1">
    <location>
        <begin position="196"/>
        <end position="250"/>
    </location>
</feature>
<dbReference type="EMBL" id="JOWA01000121">
    <property type="protein sequence ID" value="KEZ40280.1"/>
    <property type="molecule type" value="Genomic_DNA"/>
</dbReference>